<evidence type="ECO:0000313" key="2">
    <source>
        <dbReference type="Proteomes" id="UP001457282"/>
    </source>
</evidence>
<organism evidence="1 2">
    <name type="scientific">Rubus argutus</name>
    <name type="common">Southern blackberry</name>
    <dbReference type="NCBI Taxonomy" id="59490"/>
    <lineage>
        <taxon>Eukaryota</taxon>
        <taxon>Viridiplantae</taxon>
        <taxon>Streptophyta</taxon>
        <taxon>Embryophyta</taxon>
        <taxon>Tracheophyta</taxon>
        <taxon>Spermatophyta</taxon>
        <taxon>Magnoliopsida</taxon>
        <taxon>eudicotyledons</taxon>
        <taxon>Gunneridae</taxon>
        <taxon>Pentapetalae</taxon>
        <taxon>rosids</taxon>
        <taxon>fabids</taxon>
        <taxon>Rosales</taxon>
        <taxon>Rosaceae</taxon>
        <taxon>Rosoideae</taxon>
        <taxon>Rosoideae incertae sedis</taxon>
        <taxon>Rubus</taxon>
    </lineage>
</organism>
<reference evidence="1 2" key="1">
    <citation type="journal article" date="2023" name="G3 (Bethesda)">
        <title>A chromosome-length genome assembly and annotation of blackberry (Rubus argutus, cv. 'Hillquist').</title>
        <authorList>
            <person name="Bruna T."/>
            <person name="Aryal R."/>
            <person name="Dudchenko O."/>
            <person name="Sargent D.J."/>
            <person name="Mead D."/>
            <person name="Buti M."/>
            <person name="Cavallini A."/>
            <person name="Hytonen T."/>
            <person name="Andres J."/>
            <person name="Pham M."/>
            <person name="Weisz D."/>
            <person name="Mascagni F."/>
            <person name="Usai G."/>
            <person name="Natali L."/>
            <person name="Bassil N."/>
            <person name="Fernandez G.E."/>
            <person name="Lomsadze A."/>
            <person name="Armour M."/>
            <person name="Olukolu B."/>
            <person name="Poorten T."/>
            <person name="Britton C."/>
            <person name="Davik J."/>
            <person name="Ashrafi H."/>
            <person name="Aiden E.L."/>
            <person name="Borodovsky M."/>
            <person name="Worthington M."/>
        </authorList>
    </citation>
    <scope>NUCLEOTIDE SEQUENCE [LARGE SCALE GENOMIC DNA]</scope>
    <source>
        <strain evidence="1">PI 553951</strain>
    </source>
</reference>
<comment type="caution">
    <text evidence="1">The sequence shown here is derived from an EMBL/GenBank/DDBJ whole genome shotgun (WGS) entry which is preliminary data.</text>
</comment>
<proteinExistence type="predicted"/>
<accession>A0AAW1YNF5</accession>
<dbReference type="Proteomes" id="UP001457282">
    <property type="component" value="Unassembled WGS sequence"/>
</dbReference>
<protein>
    <submittedName>
        <fullName evidence="1">Uncharacterized protein</fullName>
    </submittedName>
</protein>
<dbReference type="EMBL" id="JBEDUW010000001">
    <property type="protein sequence ID" value="KAK9950094.1"/>
    <property type="molecule type" value="Genomic_DNA"/>
</dbReference>
<keyword evidence="2" id="KW-1185">Reference proteome</keyword>
<evidence type="ECO:0000313" key="1">
    <source>
        <dbReference type="EMBL" id="KAK9950094.1"/>
    </source>
</evidence>
<name>A0AAW1YNF5_RUBAR</name>
<gene>
    <name evidence="1" type="ORF">M0R45_005596</name>
</gene>
<sequence length="111" mass="13013">MECEQVDSMKQLKKTLIYIYVYEDNIIAALFVHQGLEANTALFNKTIDRNNNGSSEYLLIRAFNFQECYTNQEQESGNTRLRLLQVSEKRRVSRKRVKAVIMCLSRDSLKE</sequence>
<dbReference type="AlphaFoldDB" id="A0AAW1YNF5"/>